<comment type="caution">
    <text evidence="3">The sequence shown here is derived from an EMBL/GenBank/DDBJ whole genome shotgun (WGS) entry which is preliminary data.</text>
</comment>
<reference evidence="2" key="4">
    <citation type="submission" date="2024-05" db="EMBL/GenBank/DDBJ databases">
        <authorList>
            <person name="Sun Q."/>
            <person name="Zhou Y."/>
        </authorList>
    </citation>
    <scope>NUCLEOTIDE SEQUENCE</scope>
    <source>
        <strain evidence="2">CGMCC 4.5581</strain>
    </source>
</reference>
<dbReference type="InterPro" id="IPR029039">
    <property type="entry name" value="Flavoprotein-like_sf"/>
</dbReference>
<dbReference type="AlphaFoldDB" id="A0A846LLN1"/>
<accession>A0A846LLN1</accession>
<dbReference type="RefSeq" id="WP_208383661.1">
    <property type="nucleotide sequence ID" value="NZ_BAABJU010000003.1"/>
</dbReference>
<keyword evidence="5" id="KW-1185">Reference proteome</keyword>
<protein>
    <submittedName>
        <fullName evidence="2">Flavodoxin</fullName>
    </submittedName>
    <submittedName>
        <fullName evidence="3">Menaquinone-dependent protoporphyrinogen oxidase</fullName>
        <ecNumber evidence="3">1.3.5.3</ecNumber>
    </submittedName>
</protein>
<name>A0A846LLN1_9ACTN</name>
<dbReference type="EMBL" id="BMMI01000007">
    <property type="protein sequence ID" value="GGL78884.1"/>
    <property type="molecule type" value="Genomic_DNA"/>
</dbReference>
<dbReference type="Proteomes" id="UP000648663">
    <property type="component" value="Unassembled WGS sequence"/>
</dbReference>
<evidence type="ECO:0000313" key="3">
    <source>
        <dbReference type="EMBL" id="NIH68923.1"/>
    </source>
</evidence>
<gene>
    <name evidence="2" type="primary">hemG</name>
    <name evidence="3" type="ORF">FB380_003411</name>
    <name evidence="2" type="ORF">GCM10011589_38750</name>
</gene>
<reference evidence="3 4" key="3">
    <citation type="submission" date="2020-02" db="EMBL/GenBank/DDBJ databases">
        <title>Sequencing the genomes of 1000 actinobacteria strains.</title>
        <authorList>
            <person name="Klenk H.-P."/>
        </authorList>
    </citation>
    <scope>NUCLEOTIDE SEQUENCE [LARGE SCALE GENOMIC DNA]</scope>
    <source>
        <strain evidence="3 4">DSM 45201</strain>
    </source>
</reference>
<dbReference type="InterPro" id="IPR026816">
    <property type="entry name" value="Flavodoxin_dom"/>
</dbReference>
<dbReference type="SUPFAM" id="SSF52218">
    <property type="entry name" value="Flavoproteins"/>
    <property type="match status" value="1"/>
</dbReference>
<reference evidence="5" key="2">
    <citation type="journal article" date="2019" name="Int. J. Syst. Evol. Microbiol.">
        <title>The Global Catalogue of Microorganisms (GCM) 10K type strain sequencing project: providing services to taxonomists for standard genome sequencing and annotation.</title>
        <authorList>
            <consortium name="The Broad Institute Genomics Platform"/>
            <consortium name="The Broad Institute Genome Sequencing Center for Infectious Disease"/>
            <person name="Wu L."/>
            <person name="Ma J."/>
        </authorList>
    </citation>
    <scope>NUCLEOTIDE SEQUENCE [LARGE SCALE GENOMIC DNA]</scope>
    <source>
        <strain evidence="5">CGMCC 4.5581</strain>
    </source>
</reference>
<dbReference type="Gene3D" id="3.40.50.360">
    <property type="match status" value="1"/>
</dbReference>
<reference evidence="2" key="1">
    <citation type="journal article" date="2014" name="Int. J. Syst. Evol. Microbiol.">
        <title>Complete genome of a new Firmicutes species belonging to the dominant human colonic microbiota ('Ruminococcus bicirculans') reveals two chromosomes and a selective capacity to utilize plant glucans.</title>
        <authorList>
            <consortium name="NISC Comparative Sequencing Program"/>
            <person name="Wegmann U."/>
            <person name="Louis P."/>
            <person name="Goesmann A."/>
            <person name="Henrissat B."/>
            <person name="Duncan S.H."/>
            <person name="Flint H.J."/>
        </authorList>
    </citation>
    <scope>NUCLEOTIDE SEQUENCE</scope>
    <source>
        <strain evidence="2">CGMCC 4.5581</strain>
    </source>
</reference>
<sequence length="187" mass="19543">MSTSPPRVLVTVASRHGSTAEIAGAVARDLQESAAGRSCGLVAVVVPVERDPEPGGFDAVVLGSGVYAGRWLEPARHYAAAHAPALRGRPVWLLSSGPIGAPPFPPDEPHDAEPIRSSVRARGHRVLPGRLDPHRLGIGERAMVTAMRAPVGDFRDWAAVQAWAGEIAEELAGLLADRATAPSAPRA</sequence>
<keyword evidence="3" id="KW-0560">Oxidoreductase</keyword>
<feature type="domain" description="Flavodoxin" evidence="1">
    <location>
        <begin position="9"/>
        <end position="149"/>
    </location>
</feature>
<proteinExistence type="predicted"/>
<evidence type="ECO:0000313" key="5">
    <source>
        <dbReference type="Proteomes" id="UP000648663"/>
    </source>
</evidence>
<dbReference type="GO" id="GO:0016491">
    <property type="term" value="F:oxidoreductase activity"/>
    <property type="evidence" value="ECO:0007669"/>
    <property type="project" value="UniProtKB-KW"/>
</dbReference>
<dbReference type="Pfam" id="PF12724">
    <property type="entry name" value="Flavodoxin_5"/>
    <property type="match status" value="1"/>
</dbReference>
<dbReference type="EC" id="1.3.5.3" evidence="3"/>
<organism evidence="3 4">
    <name type="scientific">Modestobacter marinus</name>
    <dbReference type="NCBI Taxonomy" id="477641"/>
    <lineage>
        <taxon>Bacteria</taxon>
        <taxon>Bacillati</taxon>
        <taxon>Actinomycetota</taxon>
        <taxon>Actinomycetes</taxon>
        <taxon>Geodermatophilales</taxon>
        <taxon>Geodermatophilaceae</taxon>
        <taxon>Modestobacter</taxon>
    </lineage>
</organism>
<evidence type="ECO:0000313" key="4">
    <source>
        <dbReference type="Proteomes" id="UP000552836"/>
    </source>
</evidence>
<dbReference type="Proteomes" id="UP000552836">
    <property type="component" value="Unassembled WGS sequence"/>
</dbReference>
<evidence type="ECO:0000259" key="1">
    <source>
        <dbReference type="Pfam" id="PF12724"/>
    </source>
</evidence>
<evidence type="ECO:0000313" key="2">
    <source>
        <dbReference type="EMBL" id="GGL78884.1"/>
    </source>
</evidence>
<dbReference type="EMBL" id="JAAMPA010000002">
    <property type="protein sequence ID" value="NIH68923.1"/>
    <property type="molecule type" value="Genomic_DNA"/>
</dbReference>